<protein>
    <submittedName>
        <fullName evidence="2">Uncharacterized protein</fullName>
    </submittedName>
</protein>
<dbReference type="EMBL" id="BMAW01012855">
    <property type="protein sequence ID" value="GFT30769.1"/>
    <property type="molecule type" value="Genomic_DNA"/>
</dbReference>
<feature type="compositionally biased region" description="Basic and acidic residues" evidence="1">
    <location>
        <begin position="29"/>
        <end position="51"/>
    </location>
</feature>
<keyword evidence="3" id="KW-1185">Reference proteome</keyword>
<proteinExistence type="predicted"/>
<feature type="region of interest" description="Disordered" evidence="1">
    <location>
        <begin position="24"/>
        <end position="83"/>
    </location>
</feature>
<name>A0A8X6NTW1_NEPPI</name>
<sequence length="83" mass="9303">MMKSIIPRIPPFFVTFFIRNGIGCPTKALPEKEQERDHDDRANNTEERGQAKGDTTSLVKIPPTDPKPTRGEALGTTWEIHGN</sequence>
<gene>
    <name evidence="2" type="ORF">NPIL_257901</name>
</gene>
<dbReference type="Proteomes" id="UP000887013">
    <property type="component" value="Unassembled WGS sequence"/>
</dbReference>
<comment type="caution">
    <text evidence="2">The sequence shown here is derived from an EMBL/GenBank/DDBJ whole genome shotgun (WGS) entry which is preliminary data.</text>
</comment>
<reference evidence="2" key="1">
    <citation type="submission" date="2020-08" db="EMBL/GenBank/DDBJ databases">
        <title>Multicomponent nature underlies the extraordinary mechanical properties of spider dragline silk.</title>
        <authorList>
            <person name="Kono N."/>
            <person name="Nakamura H."/>
            <person name="Mori M."/>
            <person name="Yoshida Y."/>
            <person name="Ohtoshi R."/>
            <person name="Malay A.D."/>
            <person name="Moran D.A.P."/>
            <person name="Tomita M."/>
            <person name="Numata K."/>
            <person name="Arakawa K."/>
        </authorList>
    </citation>
    <scope>NUCLEOTIDE SEQUENCE</scope>
</reference>
<dbReference type="AlphaFoldDB" id="A0A8X6NTW1"/>
<evidence type="ECO:0000313" key="2">
    <source>
        <dbReference type="EMBL" id="GFT30769.1"/>
    </source>
</evidence>
<organism evidence="2 3">
    <name type="scientific">Nephila pilipes</name>
    <name type="common">Giant wood spider</name>
    <name type="synonym">Nephila maculata</name>
    <dbReference type="NCBI Taxonomy" id="299642"/>
    <lineage>
        <taxon>Eukaryota</taxon>
        <taxon>Metazoa</taxon>
        <taxon>Ecdysozoa</taxon>
        <taxon>Arthropoda</taxon>
        <taxon>Chelicerata</taxon>
        <taxon>Arachnida</taxon>
        <taxon>Araneae</taxon>
        <taxon>Araneomorphae</taxon>
        <taxon>Entelegynae</taxon>
        <taxon>Araneoidea</taxon>
        <taxon>Nephilidae</taxon>
        <taxon>Nephila</taxon>
    </lineage>
</organism>
<evidence type="ECO:0000313" key="3">
    <source>
        <dbReference type="Proteomes" id="UP000887013"/>
    </source>
</evidence>
<evidence type="ECO:0000256" key="1">
    <source>
        <dbReference type="SAM" id="MobiDB-lite"/>
    </source>
</evidence>
<accession>A0A8X6NTW1</accession>